<dbReference type="EC" id="2.1.1.-" evidence="3"/>
<evidence type="ECO:0000313" key="4">
    <source>
        <dbReference type="Proteomes" id="UP001580430"/>
    </source>
</evidence>
<name>A0ABV5C854_9BACL</name>
<evidence type="ECO:0000259" key="2">
    <source>
        <dbReference type="PROSITE" id="PS51084"/>
    </source>
</evidence>
<dbReference type="InterPro" id="IPR036265">
    <property type="entry name" value="HIT-like_sf"/>
</dbReference>
<dbReference type="PANTHER" id="PTHR42997">
    <property type="entry name" value="HIT FAMILY HYDROLASE"/>
    <property type="match status" value="1"/>
</dbReference>
<dbReference type="PROSITE" id="PS51084">
    <property type="entry name" value="HIT_2"/>
    <property type="match status" value="1"/>
</dbReference>
<keyword evidence="3" id="KW-0808">Transferase</keyword>
<dbReference type="InterPro" id="IPR011146">
    <property type="entry name" value="HIT-like"/>
</dbReference>
<accession>A0ABV5C854</accession>
<keyword evidence="3" id="KW-0489">Methyltransferase</keyword>
<protein>
    <submittedName>
        <fullName evidence="3">HIT family protein</fullName>
        <ecNumber evidence="3">2.1.1.-</ecNumber>
    </submittedName>
</protein>
<proteinExistence type="predicted"/>
<dbReference type="SUPFAM" id="SSF54197">
    <property type="entry name" value="HIT-like"/>
    <property type="match status" value="1"/>
</dbReference>
<evidence type="ECO:0000313" key="3">
    <source>
        <dbReference type="EMBL" id="MFB5763701.1"/>
    </source>
</evidence>
<dbReference type="EMBL" id="JBHIRY010000042">
    <property type="protein sequence ID" value="MFB5763701.1"/>
    <property type="molecule type" value="Genomic_DNA"/>
</dbReference>
<dbReference type="RefSeq" id="WP_375522704.1">
    <property type="nucleotide sequence ID" value="NZ_JBHIRY010000042.1"/>
</dbReference>
<keyword evidence="4" id="KW-1185">Reference proteome</keyword>
<evidence type="ECO:0000256" key="1">
    <source>
        <dbReference type="PROSITE-ProRule" id="PRU00464"/>
    </source>
</evidence>
<dbReference type="Pfam" id="PF01230">
    <property type="entry name" value="HIT"/>
    <property type="match status" value="1"/>
</dbReference>
<dbReference type="GO" id="GO:0008168">
    <property type="term" value="F:methyltransferase activity"/>
    <property type="evidence" value="ECO:0007669"/>
    <property type="project" value="UniProtKB-KW"/>
</dbReference>
<dbReference type="PANTHER" id="PTHR42997:SF1">
    <property type="entry name" value="AP-4-A PHOSPHORYLASE"/>
    <property type="match status" value="1"/>
</dbReference>
<dbReference type="GO" id="GO:0032259">
    <property type="term" value="P:methylation"/>
    <property type="evidence" value="ECO:0007669"/>
    <property type="project" value="UniProtKB-KW"/>
</dbReference>
<dbReference type="Proteomes" id="UP001580430">
    <property type="component" value="Unassembled WGS sequence"/>
</dbReference>
<organism evidence="3 4">
    <name type="scientific">Paenibacillus medicaginis</name>
    <dbReference type="NCBI Taxonomy" id="1470560"/>
    <lineage>
        <taxon>Bacteria</taxon>
        <taxon>Bacillati</taxon>
        <taxon>Bacillota</taxon>
        <taxon>Bacilli</taxon>
        <taxon>Bacillales</taxon>
        <taxon>Paenibacillaceae</taxon>
        <taxon>Paenibacillus</taxon>
    </lineage>
</organism>
<dbReference type="Gene3D" id="3.30.428.10">
    <property type="entry name" value="HIT-like"/>
    <property type="match status" value="1"/>
</dbReference>
<feature type="domain" description="HIT" evidence="2">
    <location>
        <begin position="42"/>
        <end position="117"/>
    </location>
</feature>
<gene>
    <name evidence="3" type="ORF">ACE5LO_25315</name>
</gene>
<sequence length="134" mass="15488">MQKDCIFCNSELEPRDNEILSNEHCRFLQLEEAREKGSILEGAGVIVPKHHRETAFDLTPEEWEATYTLLQQAKAHIDKLYQPDGYNIGWNCGETAGQHIMHAHLHVLPRYNDEPMAGKGIRYVFKSALNERRK</sequence>
<comment type="caution">
    <text evidence="3">The sequence shown here is derived from an EMBL/GenBank/DDBJ whole genome shotgun (WGS) entry which is preliminary data.</text>
</comment>
<dbReference type="InterPro" id="IPR052908">
    <property type="entry name" value="AP-4-A_phosphorylase"/>
</dbReference>
<reference evidence="3 4" key="1">
    <citation type="submission" date="2024-09" db="EMBL/GenBank/DDBJ databases">
        <title>Paenibacillus zeirhizospherea sp. nov., isolated from surface of the maize (Zea mays) roots in a horticulture field, Hungary.</title>
        <authorList>
            <person name="Marton D."/>
            <person name="Farkas M."/>
            <person name="Bedics A."/>
            <person name="Toth E."/>
            <person name="Tancsics A."/>
            <person name="Boka K."/>
            <person name="Marati G."/>
            <person name="Kriszt B."/>
            <person name="Cserhati M."/>
        </authorList>
    </citation>
    <scope>NUCLEOTIDE SEQUENCE [LARGE SCALE GENOMIC DNA]</scope>
    <source>
        <strain evidence="3 4">JCM 18446</strain>
    </source>
</reference>
<feature type="short sequence motif" description="Histidine triad motif" evidence="1">
    <location>
        <begin position="102"/>
        <end position="106"/>
    </location>
</feature>